<name>A0A2T7PGS2_POMCA</name>
<dbReference type="InterPro" id="IPR035595">
    <property type="entry name" value="UDP_glycos_trans_CS"/>
</dbReference>
<dbReference type="EMBL" id="PZQS01000004">
    <property type="protein sequence ID" value="PVD32601.1"/>
    <property type="molecule type" value="Genomic_DNA"/>
</dbReference>
<keyword evidence="5" id="KW-0812">Transmembrane</keyword>
<dbReference type="PROSITE" id="PS00375">
    <property type="entry name" value="UDPGT"/>
    <property type="match status" value="1"/>
</dbReference>
<dbReference type="EC" id="2.4.1.17" evidence="5"/>
<dbReference type="CDD" id="cd03784">
    <property type="entry name" value="GT1_Gtf-like"/>
    <property type="match status" value="1"/>
</dbReference>
<keyword evidence="5" id="KW-1133">Transmembrane helix</keyword>
<organism evidence="6 7">
    <name type="scientific">Pomacea canaliculata</name>
    <name type="common">Golden apple snail</name>
    <dbReference type="NCBI Taxonomy" id="400727"/>
    <lineage>
        <taxon>Eukaryota</taxon>
        <taxon>Metazoa</taxon>
        <taxon>Spiralia</taxon>
        <taxon>Lophotrochozoa</taxon>
        <taxon>Mollusca</taxon>
        <taxon>Gastropoda</taxon>
        <taxon>Caenogastropoda</taxon>
        <taxon>Architaenioglossa</taxon>
        <taxon>Ampullarioidea</taxon>
        <taxon>Ampullariidae</taxon>
        <taxon>Pomacea</taxon>
    </lineage>
</organism>
<dbReference type="OrthoDB" id="5835829at2759"/>
<keyword evidence="7" id="KW-1185">Reference proteome</keyword>
<feature type="transmembrane region" description="Helical" evidence="5">
    <location>
        <begin position="313"/>
        <end position="337"/>
    </location>
</feature>
<dbReference type="InterPro" id="IPR002213">
    <property type="entry name" value="UDP_glucos_trans"/>
</dbReference>
<dbReference type="PANTHER" id="PTHR48043">
    <property type="entry name" value="EG:EG0003.4 PROTEIN-RELATED"/>
    <property type="match status" value="1"/>
</dbReference>
<dbReference type="SUPFAM" id="SSF53756">
    <property type="entry name" value="UDP-Glycosyltransferase/glycogen phosphorylase"/>
    <property type="match status" value="1"/>
</dbReference>
<dbReference type="Pfam" id="PF00201">
    <property type="entry name" value="UDPGT"/>
    <property type="match status" value="1"/>
</dbReference>
<dbReference type="GO" id="GO:0015020">
    <property type="term" value="F:glucuronosyltransferase activity"/>
    <property type="evidence" value="ECO:0007669"/>
    <property type="project" value="UniProtKB-EC"/>
</dbReference>
<dbReference type="AlphaFoldDB" id="A0A2T7PGS2"/>
<dbReference type="Gene3D" id="3.40.50.2000">
    <property type="entry name" value="Glycogen Phosphorylase B"/>
    <property type="match status" value="1"/>
</dbReference>
<dbReference type="InterPro" id="IPR050271">
    <property type="entry name" value="UDP-glycosyltransferase"/>
</dbReference>
<dbReference type="FunFam" id="3.40.50.2000:FF:000021">
    <property type="entry name" value="UDP-glucuronosyltransferase"/>
    <property type="match status" value="1"/>
</dbReference>
<comment type="catalytic activity">
    <reaction evidence="5">
        <text>glucuronate acceptor + UDP-alpha-D-glucuronate = acceptor beta-D-glucuronoside + UDP + H(+)</text>
        <dbReference type="Rhea" id="RHEA:21032"/>
        <dbReference type="ChEBI" id="CHEBI:15378"/>
        <dbReference type="ChEBI" id="CHEBI:58052"/>
        <dbReference type="ChEBI" id="CHEBI:58223"/>
        <dbReference type="ChEBI" id="CHEBI:132367"/>
        <dbReference type="ChEBI" id="CHEBI:132368"/>
        <dbReference type="EC" id="2.4.1.17"/>
    </reaction>
</comment>
<evidence type="ECO:0000256" key="3">
    <source>
        <dbReference type="ARBA" id="ARBA00022679"/>
    </source>
</evidence>
<gene>
    <name evidence="6" type="ORF">C0Q70_08043</name>
</gene>
<keyword evidence="3 4" id="KW-0808">Transferase</keyword>
<sequence>MLFEKMKLAKPDLFVYDDGSASRMFLIFAYRMGVPFAGLHFASEPFFRRIPFSPAVDPVEFLPVGQHMTFTERLTNFMIYASQERSRDLRPEITLPETNLAQCQGCRRNSGFTCKALASRPTIVHGRCSGGVVIVSFGSFVLDLPDNIVQKFWEVFREIPFKVIFRSNLPSPDKRKLLTLPWFPQNDLLAHPNTKVFVTHCGSSGQYQALYHAVPMVGLPISFDQLYNAERMRIKNFGMTLDLRSANVSEIASAIKTVATDRIYKDAITHASHLFRVEFGVPAERAAFWLDHVMLYGGAYMRSAGQEIPLYQFYLMDVLGFLGAMLVICLCVLLYILRLAVKKFYKKRKVD</sequence>
<evidence type="ECO:0000256" key="2">
    <source>
        <dbReference type="ARBA" id="ARBA00022676"/>
    </source>
</evidence>
<dbReference type="Proteomes" id="UP000245119">
    <property type="component" value="Linkage Group LG4"/>
</dbReference>
<evidence type="ECO:0000256" key="4">
    <source>
        <dbReference type="RuleBase" id="RU003718"/>
    </source>
</evidence>
<evidence type="ECO:0000313" key="6">
    <source>
        <dbReference type="EMBL" id="PVD32601.1"/>
    </source>
</evidence>
<keyword evidence="2 4" id="KW-0328">Glycosyltransferase</keyword>
<reference evidence="6 7" key="1">
    <citation type="submission" date="2018-04" db="EMBL/GenBank/DDBJ databases">
        <title>The genome of golden apple snail Pomacea canaliculata provides insight into stress tolerance and invasive adaptation.</title>
        <authorList>
            <person name="Liu C."/>
            <person name="Liu B."/>
            <person name="Ren Y."/>
            <person name="Zhang Y."/>
            <person name="Wang H."/>
            <person name="Li S."/>
            <person name="Jiang F."/>
            <person name="Yin L."/>
            <person name="Zhang G."/>
            <person name="Qian W."/>
            <person name="Fan W."/>
        </authorList>
    </citation>
    <scope>NUCLEOTIDE SEQUENCE [LARGE SCALE GENOMIC DNA]</scope>
    <source>
        <strain evidence="6">SZHN2017</strain>
        <tissue evidence="6">Muscle</tissue>
    </source>
</reference>
<protein>
    <recommendedName>
        <fullName evidence="5">UDP-glucuronosyltransferase</fullName>
        <ecNumber evidence="5">2.4.1.17</ecNumber>
    </recommendedName>
</protein>
<accession>A0A2T7PGS2</accession>
<comment type="subcellular location">
    <subcellularLocation>
        <location evidence="5">Membrane</location>
        <topology evidence="5">Single-pass membrane protein</topology>
    </subcellularLocation>
</comment>
<evidence type="ECO:0000256" key="5">
    <source>
        <dbReference type="RuleBase" id="RU362059"/>
    </source>
</evidence>
<comment type="similarity">
    <text evidence="1 4">Belongs to the UDP-glycosyltransferase family.</text>
</comment>
<proteinExistence type="inferred from homology"/>
<dbReference type="GO" id="GO:0016020">
    <property type="term" value="C:membrane"/>
    <property type="evidence" value="ECO:0007669"/>
    <property type="project" value="UniProtKB-SubCell"/>
</dbReference>
<comment type="caution">
    <text evidence="6">The sequence shown here is derived from an EMBL/GenBank/DDBJ whole genome shotgun (WGS) entry which is preliminary data.</text>
</comment>
<evidence type="ECO:0000313" key="7">
    <source>
        <dbReference type="Proteomes" id="UP000245119"/>
    </source>
</evidence>
<evidence type="ECO:0000256" key="1">
    <source>
        <dbReference type="ARBA" id="ARBA00009995"/>
    </source>
</evidence>
<keyword evidence="5" id="KW-0472">Membrane</keyword>
<dbReference type="PANTHER" id="PTHR48043:SF145">
    <property type="entry name" value="FI06409P-RELATED"/>
    <property type="match status" value="1"/>
</dbReference>
<dbReference type="STRING" id="400727.A0A2T7PGS2"/>